<feature type="transmembrane region" description="Helical" evidence="14">
    <location>
        <begin position="112"/>
        <end position="134"/>
    </location>
</feature>
<dbReference type="EMBL" id="BBLT01000001">
    <property type="protein sequence ID" value="GAL83206.1"/>
    <property type="molecule type" value="Genomic_DNA"/>
</dbReference>
<dbReference type="GO" id="GO:0016020">
    <property type="term" value="C:membrane"/>
    <property type="evidence" value="ECO:0007669"/>
    <property type="project" value="InterPro"/>
</dbReference>
<keyword evidence="8" id="KW-0862">Zinc</keyword>
<dbReference type="GO" id="GO:0005506">
    <property type="term" value="F:iron ion binding"/>
    <property type="evidence" value="ECO:0007669"/>
    <property type="project" value="InterPro"/>
</dbReference>
<evidence type="ECO:0000313" key="17">
    <source>
        <dbReference type="Proteomes" id="UP000030185"/>
    </source>
</evidence>
<feature type="transmembrane region" description="Helical" evidence="14">
    <location>
        <begin position="56"/>
        <end position="76"/>
    </location>
</feature>
<evidence type="ECO:0000256" key="10">
    <source>
        <dbReference type="ARBA" id="ARBA00023002"/>
    </source>
</evidence>
<dbReference type="InterPro" id="IPR014430">
    <property type="entry name" value="Scs7"/>
</dbReference>
<accession>A0A098L8P0</accession>
<organism evidence="16 17">
    <name type="scientific">Sporocytophaga myxococcoides</name>
    <dbReference type="NCBI Taxonomy" id="153721"/>
    <lineage>
        <taxon>Bacteria</taxon>
        <taxon>Pseudomonadati</taxon>
        <taxon>Bacteroidota</taxon>
        <taxon>Cytophagia</taxon>
        <taxon>Cytophagales</taxon>
        <taxon>Cytophagaceae</taxon>
        <taxon>Sporocytophaga</taxon>
    </lineage>
</organism>
<keyword evidence="11" id="KW-0443">Lipid metabolism</keyword>
<protein>
    <submittedName>
        <fullName evidence="16">Putative fatty acid hydroxylase</fullName>
    </submittedName>
</protein>
<comment type="caution">
    <text evidence="16">The sequence shown here is derived from an EMBL/GenBank/DDBJ whole genome shotgun (WGS) entry which is preliminary data.</text>
</comment>
<evidence type="ECO:0000256" key="14">
    <source>
        <dbReference type="SAM" id="Phobius"/>
    </source>
</evidence>
<name>A0A098L8P0_9BACT</name>
<dbReference type="eggNOG" id="COG3000">
    <property type="taxonomic scope" value="Bacteria"/>
</dbReference>
<evidence type="ECO:0000256" key="2">
    <source>
        <dbReference type="ARBA" id="ARBA00004477"/>
    </source>
</evidence>
<evidence type="ECO:0000259" key="15">
    <source>
        <dbReference type="Pfam" id="PF04116"/>
    </source>
</evidence>
<dbReference type="PANTHER" id="PTHR12863">
    <property type="entry name" value="FATTY ACID HYDROXYLASE"/>
    <property type="match status" value="1"/>
</dbReference>
<evidence type="ECO:0000256" key="3">
    <source>
        <dbReference type="ARBA" id="ARBA00022516"/>
    </source>
</evidence>
<evidence type="ECO:0000313" key="16">
    <source>
        <dbReference type="EMBL" id="GAL83206.1"/>
    </source>
</evidence>
<evidence type="ECO:0000256" key="9">
    <source>
        <dbReference type="ARBA" id="ARBA00022989"/>
    </source>
</evidence>
<keyword evidence="7" id="KW-0276">Fatty acid metabolism</keyword>
<keyword evidence="5" id="KW-0479">Metal-binding</keyword>
<dbReference type="InterPro" id="IPR006694">
    <property type="entry name" value="Fatty_acid_hydroxylase"/>
</dbReference>
<evidence type="ECO:0000256" key="12">
    <source>
        <dbReference type="ARBA" id="ARBA00023136"/>
    </source>
</evidence>
<keyword evidence="9 14" id="KW-1133">Transmembrane helix</keyword>
<reference evidence="16 17" key="1">
    <citation type="submission" date="2014-09" db="EMBL/GenBank/DDBJ databases">
        <title>Sporocytophaga myxococcoides PG-01 genome sequencing.</title>
        <authorList>
            <person name="Liu L."/>
            <person name="Gao P.J."/>
            <person name="Chen G.J."/>
            <person name="Wang L.S."/>
        </authorList>
    </citation>
    <scope>NUCLEOTIDE SEQUENCE [LARGE SCALE GENOMIC DNA]</scope>
    <source>
        <strain evidence="16 17">PG-01</strain>
    </source>
</reference>
<feature type="transmembrane region" description="Helical" evidence="14">
    <location>
        <begin position="29"/>
        <end position="50"/>
    </location>
</feature>
<dbReference type="OrthoDB" id="9784228at2"/>
<evidence type="ECO:0000256" key="13">
    <source>
        <dbReference type="ARBA" id="ARBA00023160"/>
    </source>
</evidence>
<dbReference type="AlphaFoldDB" id="A0A098L8P0"/>
<keyword evidence="4 14" id="KW-0812">Transmembrane</keyword>
<dbReference type="Proteomes" id="UP000030185">
    <property type="component" value="Unassembled WGS sequence"/>
</dbReference>
<feature type="transmembrane region" description="Helical" evidence="14">
    <location>
        <begin position="140"/>
        <end position="159"/>
    </location>
</feature>
<dbReference type="PANTHER" id="PTHR12863:SF1">
    <property type="entry name" value="FATTY ACID 2-HYDROXYLASE"/>
    <property type="match status" value="1"/>
</dbReference>
<comment type="cofactor">
    <cofactor evidence="1">
        <name>Zn(2+)</name>
        <dbReference type="ChEBI" id="CHEBI:29105"/>
    </cofactor>
</comment>
<keyword evidence="6" id="KW-0256">Endoplasmic reticulum</keyword>
<evidence type="ECO:0000256" key="7">
    <source>
        <dbReference type="ARBA" id="ARBA00022832"/>
    </source>
</evidence>
<evidence type="ECO:0000256" key="6">
    <source>
        <dbReference type="ARBA" id="ARBA00022824"/>
    </source>
</evidence>
<evidence type="ECO:0000256" key="8">
    <source>
        <dbReference type="ARBA" id="ARBA00022833"/>
    </source>
</evidence>
<evidence type="ECO:0000256" key="5">
    <source>
        <dbReference type="ARBA" id="ARBA00022723"/>
    </source>
</evidence>
<evidence type="ECO:0000256" key="11">
    <source>
        <dbReference type="ARBA" id="ARBA00023098"/>
    </source>
</evidence>
<dbReference type="STRING" id="153721.MYP_432"/>
<dbReference type="Pfam" id="PF04116">
    <property type="entry name" value="FA_hydroxylase"/>
    <property type="match status" value="1"/>
</dbReference>
<evidence type="ECO:0000256" key="1">
    <source>
        <dbReference type="ARBA" id="ARBA00001947"/>
    </source>
</evidence>
<sequence length="206" mass="24171">MIRTKTSQNAGSPKLFENRNLEKLTHTHIAVPIGIFIIFSSFLLCFSFAYTNLRTFPILLLFFTGMIAFTLAEYLMHRFLYHINSTYNKKIKRLQYLIHGVHHDHPKDKSRLAMPPILSLFVALLLLLITYMLINDLAFAFLPGFVMGYTTYLYIHYSIHAYPPPRNKLRILWKHHAIHHYKDSGKAFGVSSPFWDYVFKTMPEEK</sequence>
<comment type="subcellular location">
    <subcellularLocation>
        <location evidence="2">Endoplasmic reticulum membrane</location>
        <topology evidence="2">Multi-pass membrane protein</topology>
    </subcellularLocation>
</comment>
<keyword evidence="3" id="KW-0444">Lipid biosynthesis</keyword>
<dbReference type="GO" id="GO:0006633">
    <property type="term" value="P:fatty acid biosynthetic process"/>
    <property type="evidence" value="ECO:0007669"/>
    <property type="project" value="UniProtKB-KW"/>
</dbReference>
<keyword evidence="12 14" id="KW-0472">Membrane</keyword>
<keyword evidence="10" id="KW-0560">Oxidoreductase</keyword>
<dbReference type="GO" id="GO:0080132">
    <property type="term" value="F:fatty acid 2-hydroxylase activity"/>
    <property type="evidence" value="ECO:0007669"/>
    <property type="project" value="InterPro"/>
</dbReference>
<keyword evidence="17" id="KW-1185">Reference proteome</keyword>
<evidence type="ECO:0000256" key="4">
    <source>
        <dbReference type="ARBA" id="ARBA00022692"/>
    </source>
</evidence>
<proteinExistence type="predicted"/>
<dbReference type="RefSeq" id="WP_045457745.1">
    <property type="nucleotide sequence ID" value="NZ_BBLT01000001.1"/>
</dbReference>
<keyword evidence="13" id="KW-0275">Fatty acid biosynthesis</keyword>
<feature type="domain" description="Fatty acid hydroxylase" evidence="15">
    <location>
        <begin position="63"/>
        <end position="201"/>
    </location>
</feature>
<gene>
    <name evidence="16" type="ORF">MYP_432</name>
</gene>